<dbReference type="PATRIC" id="fig|42253.5.peg.4632"/>
<gene>
    <name evidence="2" type="ORF">NITMOv2_0082</name>
    <name evidence="3" type="ORF">NITMOv2_4699</name>
</gene>
<keyword evidence="1" id="KW-1133">Transmembrane helix</keyword>
<evidence type="ECO:0000256" key="1">
    <source>
        <dbReference type="SAM" id="Phobius"/>
    </source>
</evidence>
<feature type="transmembrane region" description="Helical" evidence="1">
    <location>
        <begin position="101"/>
        <end position="127"/>
    </location>
</feature>
<accession>A0A0K2G6P6</accession>
<dbReference type="AlphaFoldDB" id="A0A0K2G6P6"/>
<evidence type="ECO:0000313" key="2">
    <source>
        <dbReference type="EMBL" id="ALA56524.1"/>
    </source>
</evidence>
<keyword evidence="1" id="KW-0812">Transmembrane</keyword>
<organism evidence="2 4">
    <name type="scientific">Nitrospira moscoviensis</name>
    <dbReference type="NCBI Taxonomy" id="42253"/>
    <lineage>
        <taxon>Bacteria</taxon>
        <taxon>Pseudomonadati</taxon>
        <taxon>Nitrospirota</taxon>
        <taxon>Nitrospiria</taxon>
        <taxon>Nitrospirales</taxon>
        <taxon>Nitrospiraceae</taxon>
        <taxon>Nitrospira</taxon>
    </lineage>
</organism>
<proteinExistence type="predicted"/>
<reference evidence="2 4" key="1">
    <citation type="journal article" date="2015" name="Proc. Natl. Acad. Sci. U.S.A.">
        <title>Expanded metabolic versatility of ubiquitous nitrite-oxidizing bacteria from the genus Nitrospira.</title>
        <authorList>
            <person name="Koch H."/>
            <person name="Lucker S."/>
            <person name="Albertsen M."/>
            <person name="Kitzinger K."/>
            <person name="Herbold C."/>
            <person name="Spieck E."/>
            <person name="Nielsen P.H."/>
            <person name="Wagner M."/>
            <person name="Daims H."/>
        </authorList>
    </citation>
    <scope>NUCLEOTIDE SEQUENCE [LARGE SCALE GENOMIC DNA]</scope>
    <source>
        <strain evidence="2 4">NSP M-1</strain>
    </source>
</reference>
<keyword evidence="4" id="KW-1185">Reference proteome</keyword>
<dbReference type="Pfam" id="PF04403">
    <property type="entry name" value="PqiA"/>
    <property type="match status" value="1"/>
</dbReference>
<dbReference type="Proteomes" id="UP000069205">
    <property type="component" value="Chromosome"/>
</dbReference>
<dbReference type="KEGG" id="nmv:NITMOv2_0082"/>
<dbReference type="PROSITE" id="PS51257">
    <property type="entry name" value="PROKAR_LIPOPROTEIN"/>
    <property type="match status" value="1"/>
</dbReference>
<dbReference type="InterPro" id="IPR007498">
    <property type="entry name" value="PqiA-like"/>
</dbReference>
<evidence type="ECO:0000313" key="3">
    <source>
        <dbReference type="EMBL" id="ALA61068.1"/>
    </source>
</evidence>
<feature type="transmembrane region" description="Helical" evidence="1">
    <location>
        <begin position="53"/>
        <end position="73"/>
    </location>
</feature>
<feature type="transmembrane region" description="Helical" evidence="1">
    <location>
        <begin position="176"/>
        <end position="197"/>
    </location>
</feature>
<feature type="transmembrane region" description="Helical" evidence="1">
    <location>
        <begin position="148"/>
        <end position="170"/>
    </location>
</feature>
<dbReference type="EMBL" id="CP011801">
    <property type="protein sequence ID" value="ALA56524.1"/>
    <property type="molecule type" value="Genomic_DNA"/>
</dbReference>
<dbReference type="EMBL" id="CP011801">
    <property type="protein sequence ID" value="ALA61068.1"/>
    <property type="molecule type" value="Genomic_DNA"/>
</dbReference>
<dbReference type="STRING" id="42253.NITMOv2_0082"/>
<dbReference type="KEGG" id="nmv:NITMOv2_4699"/>
<dbReference type="RefSeq" id="WP_053378016.1">
    <property type="nucleotide sequence ID" value="NZ_CP011801.1"/>
</dbReference>
<protein>
    <submittedName>
        <fullName evidence="2">Paraquat-inducible protein A</fullName>
    </submittedName>
</protein>
<evidence type="ECO:0000313" key="4">
    <source>
        <dbReference type="Proteomes" id="UP000069205"/>
    </source>
</evidence>
<sequence length="207" mass="22643">MQKKAANFLNSVVACDECDLVQHPIPLHDGGWALCRGCEGPLYYRAQGGLDRAFAFALGALVLFLVANAYPIIELEIQGNRISSSLYGAITQLWHQDMKTLAALIAATTIVLPTVELVIMLSILFALRRGATPVGMSMLLRLLHEVRPWSMTEVFVLAVLVSLVKLAHIAHVVVGIALWSFGGMMILLIAAGQAFNLQELWEHVNPE</sequence>
<name>A0A0K2G6P6_NITMO</name>
<keyword evidence="1" id="KW-0472">Membrane</keyword>